<proteinExistence type="predicted"/>
<dbReference type="InterPro" id="IPR012808">
    <property type="entry name" value="CHP02453"/>
</dbReference>
<reference evidence="1 2" key="2">
    <citation type="journal article" date="2016" name="J. Biotechnol.">
        <title>Complete genome sequence of Arthrobacter alpinus ERGS4:06, a yellow pigmented bacterium tolerant to cold and radiations isolated from Sikkim Himalaya.</title>
        <authorList>
            <person name="Kumar R."/>
            <person name="Singh D."/>
            <person name="Swarnkar M.K."/>
            <person name="Singh A.K."/>
            <person name="Kumar S."/>
        </authorList>
    </citation>
    <scope>NUCLEOTIDE SEQUENCE [LARGE SCALE GENOMIC DNA]</scope>
    <source>
        <strain evidence="1 2">ERGS4:06</strain>
    </source>
</reference>
<name>A0A0S2LXF4_9MICC</name>
<dbReference type="Proteomes" id="UP000059574">
    <property type="component" value="Chromosome"/>
</dbReference>
<dbReference type="PANTHER" id="PTHR36452:SF1">
    <property type="entry name" value="DUF2461 DOMAIN-CONTAINING PROTEIN"/>
    <property type="match status" value="1"/>
</dbReference>
<evidence type="ECO:0000313" key="1">
    <source>
        <dbReference type="EMBL" id="ALO65904.1"/>
    </source>
</evidence>
<organism evidence="1 2">
    <name type="scientific">Arthrobacter alpinus</name>
    <dbReference type="NCBI Taxonomy" id="656366"/>
    <lineage>
        <taxon>Bacteria</taxon>
        <taxon>Bacillati</taxon>
        <taxon>Actinomycetota</taxon>
        <taxon>Actinomycetes</taxon>
        <taxon>Micrococcales</taxon>
        <taxon>Micrococcaceae</taxon>
        <taxon>Arthrobacter</taxon>
    </lineage>
</organism>
<dbReference type="RefSeq" id="WP_062286533.1">
    <property type="nucleotide sequence ID" value="NZ_CP013200.1"/>
</dbReference>
<gene>
    <name evidence="1" type="ORF">AS189_04620</name>
</gene>
<dbReference type="Pfam" id="PF09365">
    <property type="entry name" value="DUF2461"/>
    <property type="match status" value="1"/>
</dbReference>
<accession>A0A0S2LXF4</accession>
<reference evidence="2" key="1">
    <citation type="submission" date="2015-11" db="EMBL/GenBank/DDBJ databases">
        <authorList>
            <person name="Kumar R."/>
            <person name="Singh D."/>
            <person name="Swarnkar M.K."/>
            <person name="Singh A.K."/>
            <person name="Kumar S."/>
        </authorList>
    </citation>
    <scope>NUCLEOTIDE SEQUENCE [LARGE SCALE GENOMIC DNA]</scope>
    <source>
        <strain evidence="2">ERGS4:06</strain>
    </source>
</reference>
<dbReference type="NCBIfam" id="TIGR02453">
    <property type="entry name" value="TIGR02453 family protein"/>
    <property type="match status" value="1"/>
</dbReference>
<evidence type="ECO:0000313" key="2">
    <source>
        <dbReference type="Proteomes" id="UP000059574"/>
    </source>
</evidence>
<dbReference type="PIRSF" id="PIRSF028451">
    <property type="entry name" value="UCP028451"/>
    <property type="match status" value="1"/>
</dbReference>
<dbReference type="PANTHER" id="PTHR36452">
    <property type="entry name" value="CHROMOSOME 12, WHOLE GENOME SHOTGUN SEQUENCE"/>
    <property type="match status" value="1"/>
</dbReference>
<dbReference type="OrthoDB" id="9794241at2"/>
<dbReference type="EMBL" id="CP013200">
    <property type="protein sequence ID" value="ALO65904.1"/>
    <property type="molecule type" value="Genomic_DNA"/>
</dbReference>
<dbReference type="AlphaFoldDB" id="A0A0S2LXF4"/>
<dbReference type="InterPro" id="IPR015996">
    <property type="entry name" value="UCP028451"/>
</dbReference>
<sequence length="211" mass="23505">MDTFTGFPAAALEFYAALEGNNNRSWWLAHKETYDADVLAPLSALRRGLEPKFGRGKIFRPYKDMRFSNTQEPYKSAQGMFLSPYEDVGYYLHLDAGGLSVGGGYRSAAPAQLARFRAAVDATSSGTALVDILETLAADGFTVARPELKTPPRGFPRDHPRAHLLRHKTLSASLLLGIPDWLEDESAQQQIADRWEQLRPLVDWIIHYAAP</sequence>
<protein>
    <recommendedName>
        <fullName evidence="3">TIGR02453 family protein</fullName>
    </recommendedName>
</protein>
<evidence type="ECO:0008006" key="3">
    <source>
        <dbReference type="Google" id="ProtNLM"/>
    </source>
</evidence>